<evidence type="ECO:0000313" key="1">
    <source>
        <dbReference type="EMBL" id="MBW8685638.1"/>
    </source>
</evidence>
<comment type="caution">
    <text evidence="1">The sequence shown here is derived from an EMBL/GenBank/DDBJ whole genome shotgun (WGS) entry which is preliminary data.</text>
</comment>
<sequence length="83" mass="9487">MAVPSLSVFLAKIADLIFSTFRAIVNTFGIMQTEKKVVRQLKELRKNSYVVKEDVEQLEAAYAAIRVRTAEQTINKLDRLSRD</sequence>
<dbReference type="RefSeq" id="WP_220250975.1">
    <property type="nucleotide sequence ID" value="NZ_JAICCF010000003.1"/>
</dbReference>
<proteinExistence type="predicted"/>
<accession>A0ABS7GD87</accession>
<evidence type="ECO:0000313" key="2">
    <source>
        <dbReference type="Proteomes" id="UP000812961"/>
    </source>
</evidence>
<reference evidence="1 2" key="1">
    <citation type="submission" date="2021-08" db="EMBL/GenBank/DDBJ databases">
        <title>The genome sequence of Chitinophaga sp. B61.</title>
        <authorList>
            <person name="Zhang X."/>
        </authorList>
    </citation>
    <scope>NUCLEOTIDE SEQUENCE [LARGE SCALE GENOMIC DNA]</scope>
    <source>
        <strain evidence="1 2">B61</strain>
    </source>
</reference>
<protein>
    <submittedName>
        <fullName evidence="1">Uncharacterized protein</fullName>
    </submittedName>
</protein>
<name>A0ABS7GD87_9BACT</name>
<dbReference type="EMBL" id="JAICCF010000003">
    <property type="protein sequence ID" value="MBW8685638.1"/>
    <property type="molecule type" value="Genomic_DNA"/>
</dbReference>
<organism evidence="1 2">
    <name type="scientific">Chitinophaga rhizophila</name>
    <dbReference type="NCBI Taxonomy" id="2866212"/>
    <lineage>
        <taxon>Bacteria</taxon>
        <taxon>Pseudomonadati</taxon>
        <taxon>Bacteroidota</taxon>
        <taxon>Chitinophagia</taxon>
        <taxon>Chitinophagales</taxon>
        <taxon>Chitinophagaceae</taxon>
        <taxon>Chitinophaga</taxon>
    </lineage>
</organism>
<keyword evidence="2" id="KW-1185">Reference proteome</keyword>
<gene>
    <name evidence="1" type="ORF">K1Y79_14960</name>
</gene>
<dbReference type="Proteomes" id="UP000812961">
    <property type="component" value="Unassembled WGS sequence"/>
</dbReference>